<evidence type="ECO:0000313" key="3">
    <source>
        <dbReference type="EMBL" id="MBL7627819.1"/>
    </source>
</evidence>
<dbReference type="PROSITE" id="PS50012">
    <property type="entry name" value="RCC1_3"/>
    <property type="match status" value="2"/>
</dbReference>
<name>A0A937RI80_9ACTN</name>
<organism evidence="3 4">
    <name type="scientific">Frankia nepalensis</name>
    <dbReference type="NCBI Taxonomy" id="1836974"/>
    <lineage>
        <taxon>Bacteria</taxon>
        <taxon>Bacillati</taxon>
        <taxon>Actinomycetota</taxon>
        <taxon>Actinomycetes</taxon>
        <taxon>Frankiales</taxon>
        <taxon>Frankiaceae</taxon>
        <taxon>Frankia</taxon>
    </lineage>
</organism>
<dbReference type="RefSeq" id="WP_202999821.1">
    <property type="nucleotide sequence ID" value="NZ_JADWYU010000130.1"/>
</dbReference>
<comment type="caution">
    <text evidence="3">The sequence shown here is derived from an EMBL/GenBank/DDBJ whole genome shotgun (WGS) entry which is preliminary data.</text>
</comment>
<keyword evidence="4" id="KW-1185">Reference proteome</keyword>
<proteinExistence type="predicted"/>
<evidence type="ECO:0008006" key="5">
    <source>
        <dbReference type="Google" id="ProtNLM"/>
    </source>
</evidence>
<dbReference type="Pfam" id="PF00415">
    <property type="entry name" value="RCC1"/>
    <property type="match status" value="2"/>
</dbReference>
<dbReference type="SUPFAM" id="SSF50985">
    <property type="entry name" value="RCC1/BLIP-II"/>
    <property type="match status" value="1"/>
</dbReference>
<dbReference type="AlphaFoldDB" id="A0A937RI80"/>
<dbReference type="PANTHER" id="PTHR22870:SF446">
    <property type="entry name" value="REGULATOR OF CHROMOSOME CONDENSATION DOMAIN-CONTAINING PROTEIN"/>
    <property type="match status" value="1"/>
</dbReference>
<reference evidence="3" key="1">
    <citation type="submission" date="2020-12" db="EMBL/GenBank/DDBJ databases">
        <title>Genomic characterization of non-nitrogen-fixing Frankia strains.</title>
        <authorList>
            <person name="Carlos-Shanley C."/>
            <person name="Guerra T."/>
            <person name="Hahn D."/>
        </authorList>
    </citation>
    <scope>NUCLEOTIDE SEQUENCE</scope>
    <source>
        <strain evidence="3">CN6</strain>
    </source>
</reference>
<dbReference type="EMBL" id="JAEACQ010000164">
    <property type="protein sequence ID" value="MBL7627819.1"/>
    <property type="molecule type" value="Genomic_DNA"/>
</dbReference>
<gene>
    <name evidence="3" type="ORF">I7412_11680</name>
</gene>
<evidence type="ECO:0000313" key="4">
    <source>
        <dbReference type="Proteomes" id="UP000604475"/>
    </source>
</evidence>
<dbReference type="PANTHER" id="PTHR22870">
    <property type="entry name" value="REGULATOR OF CHROMOSOME CONDENSATION"/>
    <property type="match status" value="1"/>
</dbReference>
<dbReference type="PRINTS" id="PR00633">
    <property type="entry name" value="RCCNDNSATION"/>
</dbReference>
<sequence length="179" mass="17844">MRADGTVPVRIDGLSGVTRAAGGADFTLVLSTDGGAVGKVLGWGCNALGQLGIGNTQDTATPTAAVGAPDDFVDLDAGNNHALARRPDGTAWSWGSNSSGRLGLGPTAPAFVPVATQIPGLSGVPAMAAGHLFSLAIARPEQVAKPLPNPGSGEPPVDEQAPPSDEPECPLAVPDCDHP</sequence>
<protein>
    <recommendedName>
        <fullName evidence="5">Chromosome condensation regulator RCC1</fullName>
    </recommendedName>
</protein>
<evidence type="ECO:0000256" key="2">
    <source>
        <dbReference type="SAM" id="MobiDB-lite"/>
    </source>
</evidence>
<dbReference type="Proteomes" id="UP000604475">
    <property type="component" value="Unassembled WGS sequence"/>
</dbReference>
<keyword evidence="1" id="KW-0677">Repeat</keyword>
<dbReference type="InterPro" id="IPR009091">
    <property type="entry name" value="RCC1/BLIP-II"/>
</dbReference>
<accession>A0A937RI80</accession>
<dbReference type="InterPro" id="IPR051210">
    <property type="entry name" value="Ub_ligase/GEF_domain"/>
</dbReference>
<evidence type="ECO:0000256" key="1">
    <source>
        <dbReference type="ARBA" id="ARBA00022737"/>
    </source>
</evidence>
<dbReference type="InterPro" id="IPR000408">
    <property type="entry name" value="Reg_chr_condens"/>
</dbReference>
<feature type="region of interest" description="Disordered" evidence="2">
    <location>
        <begin position="143"/>
        <end position="179"/>
    </location>
</feature>
<dbReference type="Gene3D" id="2.130.10.30">
    <property type="entry name" value="Regulator of chromosome condensation 1/beta-lactamase-inhibitor protein II"/>
    <property type="match status" value="1"/>
</dbReference>